<evidence type="ECO:0000313" key="5">
    <source>
        <dbReference type="EMBL" id="RZC50417.1"/>
    </source>
</evidence>
<evidence type="ECO:0000256" key="2">
    <source>
        <dbReference type="ARBA" id="ARBA00022598"/>
    </source>
</evidence>
<dbReference type="InterPro" id="IPR000873">
    <property type="entry name" value="AMP-dep_synth/lig_dom"/>
</dbReference>
<keyword evidence="2" id="KW-0436">Ligase</keyword>
<organism evidence="5 6">
    <name type="scientific">Papaver somniferum</name>
    <name type="common">Opium poppy</name>
    <dbReference type="NCBI Taxonomy" id="3469"/>
    <lineage>
        <taxon>Eukaryota</taxon>
        <taxon>Viridiplantae</taxon>
        <taxon>Streptophyta</taxon>
        <taxon>Embryophyta</taxon>
        <taxon>Tracheophyta</taxon>
        <taxon>Spermatophyta</taxon>
        <taxon>Magnoliopsida</taxon>
        <taxon>Ranunculales</taxon>
        <taxon>Papaveraceae</taxon>
        <taxon>Papaveroideae</taxon>
        <taxon>Papaver</taxon>
    </lineage>
</organism>
<dbReference type="Gene3D" id="3.40.50.12780">
    <property type="entry name" value="N-terminal domain of ligase-like"/>
    <property type="match status" value="1"/>
</dbReference>
<dbReference type="Gramene" id="RZC50417">
    <property type="protein sequence ID" value="RZC50417"/>
    <property type="gene ID" value="C5167_018840"/>
</dbReference>
<name>A0A4Y7IP19_PAPSO</name>
<evidence type="ECO:0000259" key="4">
    <source>
        <dbReference type="Pfam" id="PF13193"/>
    </source>
</evidence>
<dbReference type="Gene3D" id="3.30.300.30">
    <property type="match status" value="1"/>
</dbReference>
<dbReference type="InterPro" id="IPR025110">
    <property type="entry name" value="AMP-bd_C"/>
</dbReference>
<dbReference type="OMA" id="ANWICAN"/>
<gene>
    <name evidence="5" type="ORF">C5167_018840</name>
</gene>
<keyword evidence="6" id="KW-1185">Reference proteome</keyword>
<evidence type="ECO:0000256" key="1">
    <source>
        <dbReference type="ARBA" id="ARBA00006432"/>
    </source>
</evidence>
<sequence>MPDDSLHLKVPIYIFIENAEVFTISKAQAKKIAHQVQTILTCNRGKIHQRLEETLTQLLSNHVPSLLLQGKSYYIAEYVNVNGVIYRLDQHHTYSIKVMAKEQTMMIDPKSGFCSETKIYHSLLPPAPLPPSTTSMSISDYVLSLLHQHYTSSTSDFYPERVTAFIESETGDRLSYSEFLRKIESLTHSMKSVIGLSKGDTAFILSPATPQIPVLYLSLLSIGVIVSPSNPISTATEISHQINLCKPAIAFGTSETTHKLPSVLRFPTIMLDSQDFHSLMHCSSIRQNQMDSEEEKISQSDTAAILYSSGTTGRVKGVTLSHRNLIASVGEVYAYKQMLKISTRAVNYSTVPLFHIYGFTAILESVTMADTFVIPMKRFDFCGMLKAIEKFKVTVLAAAPPVILAMTKCQSATASGGILDGYDLSSVEGIRCGGSPLRTEVIVKFGKQCHKAADAWDCRQLGSTGKLVANMQVKIVDPATGVALPPCKQGELWAKGPSIMKGYLGEGAQGIPPAIDSEGWLKTGDLCYVDNEGFLYVVDRLKELIKYKGYQVPPAELEELLLSHPDILDAAVIPYPDEEAGEVPMAFVVRKPQASIEKTQVIDFISKQVAPYKKIRRVEFIDSIPKNAPGKILRKELKTRALSKMLATTSKL</sequence>
<dbReference type="InterPro" id="IPR045851">
    <property type="entry name" value="AMP-bd_C_sf"/>
</dbReference>
<feature type="domain" description="AMP-binding enzyme C-terminal" evidence="4">
    <location>
        <begin position="556"/>
        <end position="631"/>
    </location>
</feature>
<dbReference type="PANTHER" id="PTHR24096:SF251">
    <property type="entry name" value="4-COUMARATE--COA LIGASE-LIKE 9"/>
    <property type="match status" value="1"/>
</dbReference>
<dbReference type="InterPro" id="IPR020845">
    <property type="entry name" value="AMP-binding_CS"/>
</dbReference>
<dbReference type="SUPFAM" id="SSF56801">
    <property type="entry name" value="Acetyl-CoA synthetase-like"/>
    <property type="match status" value="1"/>
</dbReference>
<dbReference type="Proteomes" id="UP000316621">
    <property type="component" value="Chromosome 2"/>
</dbReference>
<proteinExistence type="inferred from homology"/>
<dbReference type="GO" id="GO:0016405">
    <property type="term" value="F:CoA-ligase activity"/>
    <property type="evidence" value="ECO:0007669"/>
    <property type="project" value="TreeGrafter"/>
</dbReference>
<protein>
    <recommendedName>
        <fullName evidence="7">4-coumarate--CoA ligase</fullName>
    </recommendedName>
</protein>
<dbReference type="AlphaFoldDB" id="A0A4Y7IP19"/>
<dbReference type="PANTHER" id="PTHR24096">
    <property type="entry name" value="LONG-CHAIN-FATTY-ACID--COA LIGASE"/>
    <property type="match status" value="1"/>
</dbReference>
<dbReference type="PROSITE" id="PS00455">
    <property type="entry name" value="AMP_BINDING"/>
    <property type="match status" value="1"/>
</dbReference>
<comment type="similarity">
    <text evidence="1">Belongs to the ATP-dependent AMP-binding enzyme family.</text>
</comment>
<evidence type="ECO:0000313" key="6">
    <source>
        <dbReference type="Proteomes" id="UP000316621"/>
    </source>
</evidence>
<dbReference type="STRING" id="3469.A0A4Y7IP19"/>
<feature type="domain" description="AMP-dependent synthetase/ligase" evidence="3">
    <location>
        <begin position="161"/>
        <end position="504"/>
    </location>
</feature>
<dbReference type="Pfam" id="PF13193">
    <property type="entry name" value="AMP-binding_C"/>
    <property type="match status" value="1"/>
</dbReference>
<accession>A0A4Y7IP19</accession>
<dbReference type="Pfam" id="PF00501">
    <property type="entry name" value="AMP-binding"/>
    <property type="match status" value="1"/>
</dbReference>
<evidence type="ECO:0008006" key="7">
    <source>
        <dbReference type="Google" id="ProtNLM"/>
    </source>
</evidence>
<dbReference type="InterPro" id="IPR042099">
    <property type="entry name" value="ANL_N_sf"/>
</dbReference>
<dbReference type="EMBL" id="CM010716">
    <property type="protein sequence ID" value="RZC50417.1"/>
    <property type="molecule type" value="Genomic_DNA"/>
</dbReference>
<evidence type="ECO:0000259" key="3">
    <source>
        <dbReference type="Pfam" id="PF00501"/>
    </source>
</evidence>
<dbReference type="FunFam" id="3.30.300.30:FF:000007">
    <property type="entry name" value="4-coumarate--CoA ligase 2"/>
    <property type="match status" value="1"/>
</dbReference>
<reference evidence="5 6" key="1">
    <citation type="journal article" date="2018" name="Science">
        <title>The opium poppy genome and morphinan production.</title>
        <authorList>
            <person name="Guo L."/>
            <person name="Winzer T."/>
            <person name="Yang X."/>
            <person name="Li Y."/>
            <person name="Ning Z."/>
            <person name="He Z."/>
            <person name="Teodor R."/>
            <person name="Lu Y."/>
            <person name="Bowser T.A."/>
            <person name="Graham I.A."/>
            <person name="Ye K."/>
        </authorList>
    </citation>
    <scope>NUCLEOTIDE SEQUENCE [LARGE SCALE GENOMIC DNA]</scope>
    <source>
        <strain evidence="6">cv. HN1</strain>
        <tissue evidence="5">Leaves</tissue>
    </source>
</reference>